<evidence type="ECO:0000313" key="2">
    <source>
        <dbReference type="EMBL" id="NOU92424.1"/>
    </source>
</evidence>
<dbReference type="Pfam" id="PF01636">
    <property type="entry name" value="APH"/>
    <property type="match status" value="1"/>
</dbReference>
<name>A0A972JXF8_9BACL</name>
<organism evidence="2 3">
    <name type="scientific">Paenibacillus foliorum</name>
    <dbReference type="NCBI Taxonomy" id="2654974"/>
    <lineage>
        <taxon>Bacteria</taxon>
        <taxon>Bacillati</taxon>
        <taxon>Bacillota</taxon>
        <taxon>Bacilli</taxon>
        <taxon>Bacillales</taxon>
        <taxon>Paenibacillaceae</taxon>
        <taxon>Paenibacillus</taxon>
    </lineage>
</organism>
<dbReference type="InterPro" id="IPR011009">
    <property type="entry name" value="Kinase-like_dom_sf"/>
</dbReference>
<comment type="caution">
    <text evidence="2">The sequence shown here is derived from an EMBL/GenBank/DDBJ whole genome shotgun (WGS) entry which is preliminary data.</text>
</comment>
<dbReference type="Gene3D" id="3.90.1200.10">
    <property type="match status" value="1"/>
</dbReference>
<dbReference type="EMBL" id="WHOD01000013">
    <property type="protein sequence ID" value="NOU92424.1"/>
    <property type="molecule type" value="Genomic_DNA"/>
</dbReference>
<sequence length="286" mass="33280">MSIEPDVKPIIKMLQHEGIITLVDPNIGRMSGSTDGLVYTLLEDNEPKYVIKLDSPQQITYVEQFFHAYPQVALLPKLLYTDRSHKYIVYSYLAGTTHYNRGSKIDWMTVLVEELFNHYKKSNPSAKWGRLGLPRQSWREFNRYSVEAARINLGSLLPEEDYSQVNLLVDRMWEEPDEKYLLHGDTGVHNFVFKDSTLTGIIDPSPMVGPLIYDFTYAFCSSPDDMDLETLFGAFSSLNYGSMERSRLIEEVIVQLYNRMGICAKVHPHDWEDYLKAWEYWRILIK</sequence>
<dbReference type="InterPro" id="IPR002575">
    <property type="entry name" value="Aminoglycoside_PTrfase"/>
</dbReference>
<dbReference type="RefSeq" id="WP_171650590.1">
    <property type="nucleotide sequence ID" value="NZ_WHOD01000013.1"/>
</dbReference>
<evidence type="ECO:0000313" key="3">
    <source>
        <dbReference type="Proteomes" id="UP000641588"/>
    </source>
</evidence>
<reference evidence="2" key="1">
    <citation type="submission" date="2019-10" db="EMBL/GenBank/DDBJ databases">
        <title>Description of Paenibacillus glebae sp. nov.</title>
        <authorList>
            <person name="Carlier A."/>
            <person name="Qi S."/>
        </authorList>
    </citation>
    <scope>NUCLEOTIDE SEQUENCE</scope>
    <source>
        <strain evidence="2">LMG 31456</strain>
    </source>
</reference>
<proteinExistence type="predicted"/>
<dbReference type="SUPFAM" id="SSF56112">
    <property type="entry name" value="Protein kinase-like (PK-like)"/>
    <property type="match status" value="1"/>
</dbReference>
<dbReference type="AlphaFoldDB" id="A0A972JXF8"/>
<accession>A0A972JXF8</accession>
<evidence type="ECO:0000259" key="1">
    <source>
        <dbReference type="Pfam" id="PF01636"/>
    </source>
</evidence>
<protein>
    <submittedName>
        <fullName evidence="2">Phosphotransferase</fullName>
    </submittedName>
</protein>
<dbReference type="Proteomes" id="UP000641588">
    <property type="component" value="Unassembled WGS sequence"/>
</dbReference>
<keyword evidence="3" id="KW-1185">Reference proteome</keyword>
<feature type="domain" description="Aminoglycoside phosphotransferase" evidence="1">
    <location>
        <begin position="32"/>
        <end position="231"/>
    </location>
</feature>
<gene>
    <name evidence="2" type="ORF">GC093_04125</name>
</gene>